<evidence type="ECO:0000313" key="5">
    <source>
        <dbReference type="EMBL" id="GFE54611.1"/>
    </source>
</evidence>
<evidence type="ECO:0000256" key="2">
    <source>
        <dbReference type="ARBA" id="ARBA00022942"/>
    </source>
</evidence>
<dbReference type="InterPro" id="IPR054179">
    <property type="entry name" value="PSD13_N"/>
</dbReference>
<dbReference type="InterPro" id="IPR000717">
    <property type="entry name" value="PCI_dom"/>
</dbReference>
<dbReference type="GO" id="GO:0005198">
    <property type="term" value="F:structural molecule activity"/>
    <property type="evidence" value="ECO:0007669"/>
    <property type="project" value="TreeGrafter"/>
</dbReference>
<organism evidence="5 6">
    <name type="scientific">Babesia ovis</name>
    <dbReference type="NCBI Taxonomy" id="5869"/>
    <lineage>
        <taxon>Eukaryota</taxon>
        <taxon>Sar</taxon>
        <taxon>Alveolata</taxon>
        <taxon>Apicomplexa</taxon>
        <taxon>Aconoidasida</taxon>
        <taxon>Piroplasmida</taxon>
        <taxon>Babesiidae</taxon>
        <taxon>Babesia</taxon>
    </lineage>
</organism>
<evidence type="ECO:0000256" key="3">
    <source>
        <dbReference type="SAM" id="MobiDB-lite"/>
    </source>
</evidence>
<reference evidence="5" key="1">
    <citation type="submission" date="2019-12" db="EMBL/GenBank/DDBJ databases">
        <title>Genome sequence of Babesia ovis.</title>
        <authorList>
            <person name="Yamagishi J."/>
            <person name="Sevinc F."/>
            <person name="Xuan X."/>
        </authorList>
    </citation>
    <scope>NUCLEOTIDE SEQUENCE</scope>
    <source>
        <strain evidence="5">Selcuk</strain>
    </source>
</reference>
<dbReference type="PROSITE" id="PS50250">
    <property type="entry name" value="PCI"/>
    <property type="match status" value="1"/>
</dbReference>
<dbReference type="InterPro" id="IPR035298">
    <property type="entry name" value="PSMD13"/>
</dbReference>
<dbReference type="PANTHER" id="PTHR10539:SF0">
    <property type="entry name" value="26S PROTEASOME NON-ATPASE REGULATORY SUBUNIT 13"/>
    <property type="match status" value="1"/>
</dbReference>
<gene>
    <name evidence="5" type="ORF">BaOVIS_020150</name>
</gene>
<dbReference type="GO" id="GO:0006511">
    <property type="term" value="P:ubiquitin-dependent protein catabolic process"/>
    <property type="evidence" value="ECO:0007669"/>
    <property type="project" value="TreeGrafter"/>
</dbReference>
<keyword evidence="6" id="KW-1185">Reference proteome</keyword>
<accession>A0A9W5WV60</accession>
<dbReference type="GO" id="GO:0005634">
    <property type="term" value="C:nucleus"/>
    <property type="evidence" value="ECO:0007669"/>
    <property type="project" value="TreeGrafter"/>
</dbReference>
<evidence type="ECO:0000259" key="4">
    <source>
        <dbReference type="PROSITE" id="PS50250"/>
    </source>
</evidence>
<comment type="caution">
    <text evidence="5">The sequence shown here is derived from an EMBL/GenBank/DDBJ whole genome shotgun (WGS) entry which is preliminary data.</text>
</comment>
<evidence type="ECO:0000313" key="6">
    <source>
        <dbReference type="Proteomes" id="UP001057455"/>
    </source>
</evidence>
<dbReference type="SMART" id="SM00088">
    <property type="entry name" value="PINT"/>
    <property type="match status" value="1"/>
</dbReference>
<dbReference type="SUPFAM" id="SSF46785">
    <property type="entry name" value="Winged helix' DNA-binding domain"/>
    <property type="match status" value="1"/>
</dbReference>
<protein>
    <submittedName>
        <fullName evidence="5">26S proteasome protein</fullName>
    </submittedName>
</protein>
<dbReference type="Pfam" id="PF22037">
    <property type="entry name" value="PSD13_N"/>
    <property type="match status" value="1"/>
</dbReference>
<comment type="similarity">
    <text evidence="1">Belongs to the proteasome subunit S11 family.</text>
</comment>
<dbReference type="InterPro" id="IPR036390">
    <property type="entry name" value="WH_DNA-bd_sf"/>
</dbReference>
<feature type="domain" description="PCI" evidence="4">
    <location>
        <begin position="210"/>
        <end position="384"/>
    </location>
</feature>
<proteinExistence type="inferred from homology"/>
<dbReference type="EMBL" id="BLIY01000017">
    <property type="protein sequence ID" value="GFE54611.1"/>
    <property type="molecule type" value="Genomic_DNA"/>
</dbReference>
<keyword evidence="2 5" id="KW-0647">Proteasome</keyword>
<dbReference type="OrthoDB" id="1093at2759"/>
<sequence length="421" mass="47780">MMKEGGRKSPSPDNRYPHMDGLSETQQRQDESTESIKRPSKKMKGDADSSLSTVASNYPEFAPLVDQIKHHLEAKHYHELTNALTELLGSSNIVCDVKIRVFEVILHPIKDNLNTLRFAQLLSKCSENLDPKVALEHLCKYDSFLENELEAHIMHQIAKAHHMVKANELKDCDALMSEVREKVEASMNLDISVHAAYYRASAELNKAMKCFSKCYNDWIMYLSYTSINDIPENERESIAAEIVICAIVAHDSFGFGELIHQPIVEAYLKDGEQQWLYDMLVIFNEGHLTLFDDALERYRGQILHTELSGKEAQLRHKLTLISLLNLAFSKPSKHRCLSFQDIAQHCGIALNQVEPFVLKALSLKLIKGHIDQVQQTVQVTWLQPRILDMAKLQNVAERIEDWIESTNNIVSSLEALTATGG</sequence>
<dbReference type="PANTHER" id="PTHR10539">
    <property type="entry name" value="26S PROTEASOME NON-ATPASE REGULATORY SUBUNIT 13"/>
    <property type="match status" value="1"/>
</dbReference>
<dbReference type="Proteomes" id="UP001057455">
    <property type="component" value="Unassembled WGS sequence"/>
</dbReference>
<dbReference type="AlphaFoldDB" id="A0A9W5WV60"/>
<evidence type="ECO:0000256" key="1">
    <source>
        <dbReference type="ARBA" id="ARBA00006207"/>
    </source>
</evidence>
<feature type="compositionally biased region" description="Basic and acidic residues" evidence="3">
    <location>
        <begin position="27"/>
        <end position="47"/>
    </location>
</feature>
<dbReference type="GO" id="GO:0008541">
    <property type="term" value="C:proteasome regulatory particle, lid subcomplex"/>
    <property type="evidence" value="ECO:0007669"/>
    <property type="project" value="TreeGrafter"/>
</dbReference>
<dbReference type="Pfam" id="PF01399">
    <property type="entry name" value="PCI"/>
    <property type="match status" value="1"/>
</dbReference>
<feature type="region of interest" description="Disordered" evidence="3">
    <location>
        <begin position="1"/>
        <end position="51"/>
    </location>
</feature>
<name>A0A9W5WV60_BABOV</name>
<dbReference type="GO" id="GO:0005829">
    <property type="term" value="C:cytosol"/>
    <property type="evidence" value="ECO:0007669"/>
    <property type="project" value="TreeGrafter"/>
</dbReference>